<protein>
    <submittedName>
        <fullName evidence="2">Ornithine cyclodeaminase family protein</fullName>
    </submittedName>
</protein>
<gene>
    <name evidence="2" type="ORF">ABEG18_03700</name>
</gene>
<evidence type="ECO:0000256" key="1">
    <source>
        <dbReference type="ARBA" id="ARBA00008903"/>
    </source>
</evidence>
<name>A0AAU7JHZ2_9HYPH</name>
<dbReference type="GO" id="GO:0016491">
    <property type="term" value="F:oxidoreductase activity"/>
    <property type="evidence" value="ECO:0007669"/>
    <property type="project" value="UniProtKB-ARBA"/>
</dbReference>
<dbReference type="Gene3D" id="3.30.1780.10">
    <property type="entry name" value="ornithine cyclodeaminase, domain 1"/>
    <property type="match status" value="1"/>
</dbReference>
<comment type="similarity">
    <text evidence="1">Belongs to the ornithine cyclodeaminase/mu-crystallin family.</text>
</comment>
<dbReference type="InterPro" id="IPR023401">
    <property type="entry name" value="ODC_N"/>
</dbReference>
<dbReference type="SUPFAM" id="SSF51735">
    <property type="entry name" value="NAD(P)-binding Rossmann-fold domains"/>
    <property type="match status" value="1"/>
</dbReference>
<dbReference type="RefSeq" id="WP_406856748.1">
    <property type="nucleotide sequence ID" value="NZ_CP157484.1"/>
</dbReference>
<dbReference type="PANTHER" id="PTHR13812:SF19">
    <property type="entry name" value="KETIMINE REDUCTASE MU-CRYSTALLIN"/>
    <property type="match status" value="1"/>
</dbReference>
<accession>A0AAU7JHZ2</accession>
<sequence length="334" mass="35113">MPAGAPAYLDAEAVHRLAPFGPLVEALREAHLRPPPAAERLLMSQPNGAGQDDHFLVWPAWRPGAAFGAKLVSVFPGNAAQGRPAIDGIYALFDGRDGAPACIIDGPALTFRKTAADSALAASLLARPDARRLAILGAGGQAIWQVRALAAVRPLAEATIWNRTADKAERLAAALRRDGLAATATDDPRAAVEGADIVSCVTGATEPVLQGAWLSPGAHVDLVGSYTPAMREADDEAVRRARVFVDTRRFTLADSGDIAQPLASGEIAPSHVLGDLFELAQGTVPGRLAPHDVTLFKNAGGGHLDLICAEFLFARHKAEQIRAERLRAENDPPG</sequence>
<dbReference type="EMBL" id="CP157484">
    <property type="protein sequence ID" value="XBO39896.1"/>
    <property type="molecule type" value="Genomic_DNA"/>
</dbReference>
<organism evidence="2">
    <name type="scientific">Alsobacter sp. KACC 23698</name>
    <dbReference type="NCBI Taxonomy" id="3149229"/>
    <lineage>
        <taxon>Bacteria</taxon>
        <taxon>Pseudomonadati</taxon>
        <taxon>Pseudomonadota</taxon>
        <taxon>Alphaproteobacteria</taxon>
        <taxon>Hyphomicrobiales</taxon>
        <taxon>Alsobacteraceae</taxon>
        <taxon>Alsobacter</taxon>
    </lineage>
</organism>
<dbReference type="InterPro" id="IPR036291">
    <property type="entry name" value="NAD(P)-bd_dom_sf"/>
</dbReference>
<dbReference type="Pfam" id="PF02423">
    <property type="entry name" value="OCD_Mu_crystall"/>
    <property type="match status" value="1"/>
</dbReference>
<dbReference type="GO" id="GO:0005737">
    <property type="term" value="C:cytoplasm"/>
    <property type="evidence" value="ECO:0007669"/>
    <property type="project" value="TreeGrafter"/>
</dbReference>
<dbReference type="PIRSF" id="PIRSF001439">
    <property type="entry name" value="CryM"/>
    <property type="match status" value="1"/>
</dbReference>
<dbReference type="GO" id="GO:0019752">
    <property type="term" value="P:carboxylic acid metabolic process"/>
    <property type="evidence" value="ECO:0007669"/>
    <property type="project" value="UniProtKB-ARBA"/>
</dbReference>
<reference evidence="2" key="1">
    <citation type="submission" date="2024-05" db="EMBL/GenBank/DDBJ databases">
        <authorList>
            <person name="Kim S."/>
            <person name="Heo J."/>
            <person name="Choi H."/>
            <person name="Choi Y."/>
            <person name="Kwon S.-W."/>
            <person name="Kim Y."/>
        </authorList>
    </citation>
    <scope>NUCLEOTIDE SEQUENCE</scope>
    <source>
        <strain evidence="2">KACC 23698</strain>
    </source>
</reference>
<dbReference type="NCBIfam" id="NF004793">
    <property type="entry name" value="PRK06141.1"/>
    <property type="match status" value="1"/>
</dbReference>
<dbReference type="Gene3D" id="3.40.50.720">
    <property type="entry name" value="NAD(P)-binding Rossmann-like Domain"/>
    <property type="match status" value="1"/>
</dbReference>
<dbReference type="PANTHER" id="PTHR13812">
    <property type="entry name" value="KETIMINE REDUCTASE MU-CRYSTALLIN"/>
    <property type="match status" value="1"/>
</dbReference>
<dbReference type="AlphaFoldDB" id="A0AAU7JHZ2"/>
<dbReference type="FunFam" id="3.40.50.720:FF:000311">
    <property type="entry name" value="Ornithine cyclodeaminase"/>
    <property type="match status" value="1"/>
</dbReference>
<dbReference type="InterPro" id="IPR003462">
    <property type="entry name" value="ODC_Mu_crystall"/>
</dbReference>
<proteinExistence type="inferred from homology"/>
<evidence type="ECO:0000313" key="2">
    <source>
        <dbReference type="EMBL" id="XBO39896.1"/>
    </source>
</evidence>